<evidence type="ECO:0000313" key="10">
    <source>
        <dbReference type="Proteomes" id="UP001139028"/>
    </source>
</evidence>
<keyword evidence="5 7" id="KW-1133">Transmembrane helix</keyword>
<dbReference type="GO" id="GO:0008324">
    <property type="term" value="F:monoatomic cation transmembrane transporter activity"/>
    <property type="evidence" value="ECO:0007669"/>
    <property type="project" value="InterPro"/>
</dbReference>
<dbReference type="RefSeq" id="WP_252466030.1">
    <property type="nucleotide sequence ID" value="NZ_JALBWM010000029.1"/>
</dbReference>
<keyword evidence="6 7" id="KW-0472">Membrane</keyword>
<evidence type="ECO:0000256" key="4">
    <source>
        <dbReference type="ARBA" id="ARBA00022737"/>
    </source>
</evidence>
<comment type="caution">
    <text evidence="9">The sequence shown here is derived from an EMBL/GenBank/DDBJ whole genome shotgun (WGS) entry which is preliminary data.</text>
</comment>
<protein>
    <submittedName>
        <fullName evidence="9">SLC13 family permease</fullName>
    </submittedName>
</protein>
<accession>A0A9X2EMT5</accession>
<dbReference type="EMBL" id="JALBWM010000029">
    <property type="protein sequence ID" value="MCO1334480.1"/>
    <property type="molecule type" value="Genomic_DNA"/>
</dbReference>
<dbReference type="Pfam" id="PF03600">
    <property type="entry name" value="CitMHS"/>
    <property type="match status" value="1"/>
</dbReference>
<keyword evidence="4" id="KW-0677">Repeat</keyword>
<keyword evidence="2" id="KW-0813">Transport</keyword>
<dbReference type="InterPro" id="IPR006037">
    <property type="entry name" value="RCK_C"/>
</dbReference>
<organism evidence="9 10">
    <name type="scientific">Microbulbifer okhotskensis</name>
    <dbReference type="NCBI Taxonomy" id="2926617"/>
    <lineage>
        <taxon>Bacteria</taxon>
        <taxon>Pseudomonadati</taxon>
        <taxon>Pseudomonadota</taxon>
        <taxon>Gammaproteobacteria</taxon>
        <taxon>Cellvibrionales</taxon>
        <taxon>Microbulbiferaceae</taxon>
        <taxon>Microbulbifer</taxon>
    </lineage>
</organism>
<dbReference type="GO" id="GO:0005886">
    <property type="term" value="C:plasma membrane"/>
    <property type="evidence" value="ECO:0007669"/>
    <property type="project" value="TreeGrafter"/>
</dbReference>
<dbReference type="SUPFAM" id="SSF116726">
    <property type="entry name" value="TrkA C-terminal domain-like"/>
    <property type="match status" value="2"/>
</dbReference>
<dbReference type="Proteomes" id="UP001139028">
    <property type="component" value="Unassembled WGS sequence"/>
</dbReference>
<comment type="subcellular location">
    <subcellularLocation>
        <location evidence="1">Membrane</location>
        <topology evidence="1">Multi-pass membrane protein</topology>
    </subcellularLocation>
</comment>
<dbReference type="PANTHER" id="PTHR43652:SF2">
    <property type="entry name" value="BASIC AMINO ACID ANTIPORTER YFCC-RELATED"/>
    <property type="match status" value="1"/>
</dbReference>
<dbReference type="GO" id="GO:0006813">
    <property type="term" value="P:potassium ion transport"/>
    <property type="evidence" value="ECO:0007669"/>
    <property type="project" value="InterPro"/>
</dbReference>
<feature type="transmembrane region" description="Helical" evidence="7">
    <location>
        <begin position="28"/>
        <end position="47"/>
    </location>
</feature>
<evidence type="ECO:0000256" key="1">
    <source>
        <dbReference type="ARBA" id="ARBA00004141"/>
    </source>
</evidence>
<name>A0A9X2EMT5_9GAMM</name>
<sequence>MTLMETFVSIVFLLTIVFLIFTRIRPSLIFVSAATLCFLSGLVTSELVLQKAVNPGLVTLVMLLLISIGLEKASWLKAISDGLIGGKFKVTLFKLICVTALSSAFLNNTAVVATLSSSVKAQRRHPSGKLLLPLSYAAILGGTLTLIGTSTNLIVNSFVLDKGEAPLEFFTFLPVGIGAVLVGLAILLTCNHLVPTGDTVEEEVARYLLEAEVIDDSSLNGYSVEHNNLRQLETLYLVEIVRNGLSISPVAPTEVIRSGDKLIFSGDIRDLERLRVIEGLRLFALDDDALHMDLTEVVLTSNSSIIGETLKSCQFRTRFDAAVVAIRRGGDRLSGKFGEIRLQSGDALLLAVGQDFKHHRNIDKNFFVISGAQLQRQLSQKNSWLLGVGFATVVAGSALGFFSLLKGLVVLLGGMLALNIVTTSELQRRFPFQIWVIIASALVLAEAFSGSGLADTLAQSMRLVLWDSGPFAGVVGVFLLTLLLTELMTNNAAAALTFPLAWSLAESFGVSWMPFVMAVAYGASASFLTPFGYQTNLIVQNLGGYHLRDFLRAGLPLTIAYSITVLVLLPIVFPFES</sequence>
<evidence type="ECO:0000256" key="6">
    <source>
        <dbReference type="ARBA" id="ARBA00023136"/>
    </source>
</evidence>
<dbReference type="InterPro" id="IPR036721">
    <property type="entry name" value="RCK_C_sf"/>
</dbReference>
<evidence type="ECO:0000259" key="8">
    <source>
        <dbReference type="PROSITE" id="PS51202"/>
    </source>
</evidence>
<keyword evidence="10" id="KW-1185">Reference proteome</keyword>
<reference evidence="9" key="1">
    <citation type="journal article" date="2022" name="Arch. Microbiol.">
        <title>Microbulbifer okhotskensis sp. nov., isolated from a deep bottom sediment of the Okhotsk Sea.</title>
        <authorList>
            <person name="Romanenko L."/>
            <person name="Kurilenko V."/>
            <person name="Otstavnykh N."/>
            <person name="Velansky P."/>
            <person name="Isaeva M."/>
            <person name="Mikhailov V."/>
        </authorList>
    </citation>
    <scope>NUCLEOTIDE SEQUENCE</scope>
    <source>
        <strain evidence="9">OS29</strain>
    </source>
</reference>
<feature type="domain" description="RCK C-terminal" evidence="8">
    <location>
        <begin position="195"/>
        <end position="280"/>
    </location>
</feature>
<proteinExistence type="predicted"/>
<evidence type="ECO:0000256" key="2">
    <source>
        <dbReference type="ARBA" id="ARBA00022448"/>
    </source>
</evidence>
<dbReference type="InterPro" id="IPR051679">
    <property type="entry name" value="DASS-Related_Transporters"/>
</dbReference>
<feature type="transmembrane region" description="Helical" evidence="7">
    <location>
        <begin position="554"/>
        <end position="573"/>
    </location>
</feature>
<evidence type="ECO:0000256" key="3">
    <source>
        <dbReference type="ARBA" id="ARBA00022692"/>
    </source>
</evidence>
<feature type="transmembrane region" description="Helical" evidence="7">
    <location>
        <begin position="463"/>
        <end position="484"/>
    </location>
</feature>
<feature type="transmembrane region" description="Helical" evidence="7">
    <location>
        <begin position="384"/>
        <end position="412"/>
    </location>
</feature>
<dbReference type="Gene3D" id="3.30.70.1450">
    <property type="entry name" value="Regulator of K+ conductance, C-terminal domain"/>
    <property type="match status" value="2"/>
</dbReference>
<feature type="transmembrane region" description="Helical" evidence="7">
    <location>
        <begin position="130"/>
        <end position="149"/>
    </location>
</feature>
<gene>
    <name evidence="9" type="ORF">MO867_09015</name>
</gene>
<feature type="domain" description="RCK C-terminal" evidence="8">
    <location>
        <begin position="282"/>
        <end position="368"/>
    </location>
</feature>
<feature type="transmembrane region" description="Helical" evidence="7">
    <location>
        <begin position="169"/>
        <end position="188"/>
    </location>
</feature>
<dbReference type="PANTHER" id="PTHR43652">
    <property type="entry name" value="BASIC AMINO ACID ANTIPORTER YFCC-RELATED"/>
    <property type="match status" value="1"/>
</dbReference>
<dbReference type="Pfam" id="PF02080">
    <property type="entry name" value="TrkA_C"/>
    <property type="match status" value="2"/>
</dbReference>
<feature type="transmembrane region" description="Helical" evidence="7">
    <location>
        <begin position="53"/>
        <end position="70"/>
    </location>
</feature>
<feature type="transmembrane region" description="Helical" evidence="7">
    <location>
        <begin position="512"/>
        <end position="533"/>
    </location>
</feature>
<keyword evidence="3 7" id="KW-0812">Transmembrane</keyword>
<feature type="transmembrane region" description="Helical" evidence="7">
    <location>
        <begin position="432"/>
        <end position="451"/>
    </location>
</feature>
<evidence type="ECO:0000313" key="9">
    <source>
        <dbReference type="EMBL" id="MCO1334480.1"/>
    </source>
</evidence>
<evidence type="ECO:0000256" key="7">
    <source>
        <dbReference type="SAM" id="Phobius"/>
    </source>
</evidence>
<evidence type="ECO:0000256" key="5">
    <source>
        <dbReference type="ARBA" id="ARBA00022989"/>
    </source>
</evidence>
<dbReference type="AlphaFoldDB" id="A0A9X2EMT5"/>
<dbReference type="PROSITE" id="PS51202">
    <property type="entry name" value="RCK_C"/>
    <property type="match status" value="2"/>
</dbReference>
<dbReference type="InterPro" id="IPR004680">
    <property type="entry name" value="Cit_transptr-like_dom"/>
</dbReference>
<feature type="transmembrane region" description="Helical" evidence="7">
    <location>
        <begin position="6"/>
        <end position="21"/>
    </location>
</feature>